<dbReference type="OrthoDB" id="5724405at2"/>
<keyword evidence="2" id="KW-1185">Reference proteome</keyword>
<evidence type="ECO:0008006" key="3">
    <source>
        <dbReference type="Google" id="ProtNLM"/>
    </source>
</evidence>
<protein>
    <recommendedName>
        <fullName evidence="3">PilZ domain-containing protein</fullName>
    </recommendedName>
</protein>
<organism evidence="1 2">
    <name type="scientific">Kangiella spongicola</name>
    <dbReference type="NCBI Taxonomy" id="796379"/>
    <lineage>
        <taxon>Bacteria</taxon>
        <taxon>Pseudomonadati</taxon>
        <taxon>Pseudomonadota</taxon>
        <taxon>Gammaproteobacteria</taxon>
        <taxon>Kangiellales</taxon>
        <taxon>Kangiellaceae</taxon>
        <taxon>Kangiella</taxon>
    </lineage>
</organism>
<dbReference type="Proteomes" id="UP000247689">
    <property type="component" value="Unassembled WGS sequence"/>
</dbReference>
<comment type="caution">
    <text evidence="1">The sequence shown here is derived from an EMBL/GenBank/DDBJ whole genome shotgun (WGS) entry which is preliminary data.</text>
</comment>
<evidence type="ECO:0000313" key="2">
    <source>
        <dbReference type="Proteomes" id="UP000247689"/>
    </source>
</evidence>
<reference evidence="1 2" key="1">
    <citation type="submission" date="2018-05" db="EMBL/GenBank/DDBJ databases">
        <title>Kangiella spongicola genome sequence.</title>
        <authorList>
            <person name="Maclea K.S."/>
            <person name="Goen A.E."/>
            <person name="Kelley C."/>
            <person name="Underriner A."/>
            <person name="Silverwood T."/>
            <person name="Trachtenberg A.M."/>
        </authorList>
    </citation>
    <scope>NUCLEOTIDE SEQUENCE [LARGE SCALE GENOMIC DNA]</scope>
    <source>
        <strain evidence="1 2">ATCC BAA-2076</strain>
    </source>
</reference>
<dbReference type="AlphaFoldDB" id="A0A318D6Z1"/>
<dbReference type="EMBL" id="QICH01000002">
    <property type="protein sequence ID" value="PXF62954.1"/>
    <property type="molecule type" value="Genomic_DNA"/>
</dbReference>
<dbReference type="RefSeq" id="WP_110200757.1">
    <property type="nucleotide sequence ID" value="NZ_QICH01000002.1"/>
</dbReference>
<proteinExistence type="predicted"/>
<evidence type="ECO:0000313" key="1">
    <source>
        <dbReference type="EMBL" id="PXF62954.1"/>
    </source>
</evidence>
<name>A0A318D6Z1_9GAMM</name>
<gene>
    <name evidence="1" type="ORF">DL796_05745</name>
</gene>
<accession>A0A318D6Z1</accession>
<sequence>MDSIQLTYPTTQQGQKFMMDNKPSAVKQWLSNLTFTDVNKSLEQLLQAIKTSNRTEYKLTHREENLATLEKGYLRLSHHFRVHNDERQIIPTDSQLKLLSALTSEMAYGYKRVVHELTEQRVLLNKSSRLAKAINQAQHFLGLHLIEHYQQYSPVPSYIWHELHKLYYFAEQEKLHTVKFKTNNDSLSALNTIENTYKRNCLMSVINPYHVEDNQHWHLFKYFSQWGHKALISADLKKYSKSECFVIDLTSSQRPEYAESDNEYEEHNLYRLLITSKLLDELDKHLYLYEEKKALPKDSFYSAIDKSVAFKLLQQIYAYCDHHIERKDARYPVISNVSLVFGLGNVVKVLHDDNHIDTSEQLDVAIKELLGRDYHHQTRWQAVNYSNGGICVRQPKEDVTQLKIGSLILLKRNINNKPQKSWQLGIVRWLSGKRNTGATMGVEYIHGQKIPARYLTKNKEGELIKHKVLLVSPFSNKETLMIAPRNLLGDNKTIALEYNNAVIDHQVLHTEESNTLISIFTISRSDVD</sequence>